<evidence type="ECO:0000313" key="2">
    <source>
        <dbReference type="EMBL" id="PJE80389.1"/>
    </source>
</evidence>
<gene>
    <name evidence="2" type="ORF">CI610_00621</name>
</gene>
<dbReference type="InterPro" id="IPR036754">
    <property type="entry name" value="YbaK/aa-tRNA-synt-asso_dom_sf"/>
</dbReference>
<feature type="domain" description="YbaK/aminoacyl-tRNA synthetase-associated" evidence="1">
    <location>
        <begin position="32"/>
        <end position="142"/>
    </location>
</feature>
<name>A0A2H9TB22_9ZZZZ</name>
<evidence type="ECO:0000259" key="1">
    <source>
        <dbReference type="Pfam" id="PF04073"/>
    </source>
</evidence>
<proteinExistence type="predicted"/>
<dbReference type="InterPro" id="IPR007214">
    <property type="entry name" value="YbaK/aa-tRNA-synth-assoc-dom"/>
</dbReference>
<organism evidence="2">
    <name type="scientific">invertebrate metagenome</name>
    <dbReference type="NCBI Taxonomy" id="1711999"/>
    <lineage>
        <taxon>unclassified sequences</taxon>
        <taxon>metagenomes</taxon>
        <taxon>organismal metagenomes</taxon>
    </lineage>
</organism>
<dbReference type="GO" id="GO:0002161">
    <property type="term" value="F:aminoacyl-tRNA deacylase activity"/>
    <property type="evidence" value="ECO:0007669"/>
    <property type="project" value="InterPro"/>
</dbReference>
<dbReference type="Gene3D" id="3.90.960.10">
    <property type="entry name" value="YbaK/aminoacyl-tRNA synthetase-associated domain"/>
    <property type="match status" value="1"/>
</dbReference>
<dbReference type="Pfam" id="PF04073">
    <property type="entry name" value="tRNA_edit"/>
    <property type="match status" value="1"/>
</dbReference>
<reference evidence="2" key="1">
    <citation type="journal article" date="2017" name="Appl. Environ. Microbiol.">
        <title>Molecular characterization of an Endozoicomonas-like organism causing infection in king scallop Pecten maximus L.</title>
        <authorList>
            <person name="Cano I."/>
            <person name="van Aerle R."/>
            <person name="Ross S."/>
            <person name="Verner-Jeffreys D.W."/>
            <person name="Paley R.K."/>
            <person name="Rimmer G."/>
            <person name="Ryder D."/>
            <person name="Hooper P."/>
            <person name="Stone D."/>
            <person name="Feist S.W."/>
        </authorList>
    </citation>
    <scope>NUCLEOTIDE SEQUENCE</scope>
</reference>
<dbReference type="EMBL" id="NSIT01000019">
    <property type="protein sequence ID" value="PJE80389.1"/>
    <property type="molecule type" value="Genomic_DNA"/>
</dbReference>
<comment type="caution">
    <text evidence="2">The sequence shown here is derived from an EMBL/GenBank/DDBJ whole genome shotgun (WGS) entry which is preliminary data.</text>
</comment>
<dbReference type="SUPFAM" id="SSF55826">
    <property type="entry name" value="YbaK/ProRS associated domain"/>
    <property type="match status" value="1"/>
</dbReference>
<sequence>MPIAQTLQHFLQDARIDYQLVTHPYSERALHTATSAQIPVSSMTKAIILNDTEGYVMAVIPSTNRLVLHWINVCMDRNLHMVREKELTHLFPDCAPGAVPAVGAAYNMTTCWDDELSYMPDIYIEGGNHIELVQLARKYYKKLLKQQPHAAISCDPEEAMAYSNV</sequence>
<accession>A0A2H9TB22</accession>
<dbReference type="CDD" id="cd04332">
    <property type="entry name" value="YbaK_like"/>
    <property type="match status" value="1"/>
</dbReference>
<dbReference type="AlphaFoldDB" id="A0A2H9TB22"/>
<protein>
    <recommendedName>
        <fullName evidence="1">YbaK/aminoacyl-tRNA synthetase-associated domain-containing protein</fullName>
    </recommendedName>
</protein>